<protein>
    <recommendedName>
        <fullName evidence="6">Surface antigen</fullName>
    </recommendedName>
</protein>
<reference evidence="4 5" key="2">
    <citation type="submission" date="2013-02" db="EMBL/GenBank/DDBJ databases">
        <title>The Genome Sequence of Plasmodium falciparum MaliPS096_E11.</title>
        <authorList>
            <consortium name="The Broad Institute Genome Sequencing Platform"/>
            <consortium name="The Broad Institute Genome Sequencing Center for Infectious Disease"/>
            <person name="Neafsey D."/>
            <person name="Cheeseman I."/>
            <person name="Volkman S."/>
            <person name="Adams J."/>
            <person name="Walker B."/>
            <person name="Young S.K."/>
            <person name="Zeng Q."/>
            <person name="Gargeya S."/>
            <person name="Fitzgerald M."/>
            <person name="Haas B."/>
            <person name="Abouelleil A."/>
            <person name="Alvarado L."/>
            <person name="Arachchi H.M."/>
            <person name="Berlin A.M."/>
            <person name="Chapman S.B."/>
            <person name="Dewar J."/>
            <person name="Goldberg J."/>
            <person name="Griggs A."/>
            <person name="Gujja S."/>
            <person name="Hansen M."/>
            <person name="Howarth C."/>
            <person name="Imamovic A."/>
            <person name="Larimer J."/>
            <person name="McCowan C."/>
            <person name="Murphy C."/>
            <person name="Neiman D."/>
            <person name="Pearson M."/>
            <person name="Priest M."/>
            <person name="Roberts A."/>
            <person name="Saif S."/>
            <person name="Shea T."/>
            <person name="Sisk P."/>
            <person name="Sykes S."/>
            <person name="Wortman J."/>
            <person name="Nusbaum C."/>
            <person name="Birren B."/>
        </authorList>
    </citation>
    <scope>NUCLEOTIDE SEQUENCE [LARGE SCALE GENOMIC DNA]</scope>
    <source>
        <strain evidence="4 5">MaliPS096_E11</strain>
    </source>
</reference>
<evidence type="ECO:0000256" key="3">
    <source>
        <dbReference type="SAM" id="SignalP"/>
    </source>
</evidence>
<keyword evidence="3" id="KW-0732">Signal</keyword>
<organism evidence="4 5">
    <name type="scientific">Plasmodium falciparum MaliPS096_E11</name>
    <dbReference type="NCBI Taxonomy" id="1036727"/>
    <lineage>
        <taxon>Eukaryota</taxon>
        <taxon>Sar</taxon>
        <taxon>Alveolata</taxon>
        <taxon>Apicomplexa</taxon>
        <taxon>Aconoidasida</taxon>
        <taxon>Haemosporida</taxon>
        <taxon>Plasmodiidae</taxon>
        <taxon>Plasmodium</taxon>
        <taxon>Plasmodium (Laverania)</taxon>
    </lineage>
</organism>
<reference evidence="4 5" key="1">
    <citation type="submission" date="2013-02" db="EMBL/GenBank/DDBJ databases">
        <title>The Genome Annotation of Plasmodium falciparum MaliPS096_E11.</title>
        <authorList>
            <consortium name="The Broad Institute Genome Sequencing Platform"/>
            <consortium name="The Broad Institute Genome Sequencing Center for Infectious Disease"/>
            <person name="Neafsey D."/>
            <person name="Hoffman S."/>
            <person name="Volkman S."/>
            <person name="Rosenthal P."/>
            <person name="Walker B."/>
            <person name="Young S.K."/>
            <person name="Zeng Q."/>
            <person name="Gargeya S."/>
            <person name="Fitzgerald M."/>
            <person name="Haas B."/>
            <person name="Abouelleil A."/>
            <person name="Allen A.W."/>
            <person name="Alvarado L."/>
            <person name="Arachchi H.M."/>
            <person name="Berlin A.M."/>
            <person name="Chapman S.B."/>
            <person name="Gainer-Dewar J."/>
            <person name="Goldberg J."/>
            <person name="Griggs A."/>
            <person name="Gujja S."/>
            <person name="Hansen M."/>
            <person name="Howarth C."/>
            <person name="Imamovic A."/>
            <person name="Ireland A."/>
            <person name="Larimer J."/>
            <person name="McCowan C."/>
            <person name="Murphy C."/>
            <person name="Pearson M."/>
            <person name="Poon T.W."/>
            <person name="Priest M."/>
            <person name="Roberts A."/>
            <person name="Saif S."/>
            <person name="Shea T."/>
            <person name="Sisk P."/>
            <person name="Sykes S."/>
            <person name="Wortman J."/>
            <person name="Nusbaum C."/>
            <person name="Birren B."/>
        </authorList>
    </citation>
    <scope>NUCLEOTIDE SEQUENCE [LARGE SCALE GENOMIC DNA]</scope>
    <source>
        <strain evidence="4 5">MaliPS096_E11</strain>
    </source>
</reference>
<dbReference type="EMBL" id="KI925505">
    <property type="protein sequence ID" value="ETW50964.1"/>
    <property type="molecule type" value="Genomic_DNA"/>
</dbReference>
<evidence type="ECO:0000313" key="5">
    <source>
        <dbReference type="Proteomes" id="UP000030699"/>
    </source>
</evidence>
<keyword evidence="2" id="KW-0812">Transmembrane</keyword>
<keyword evidence="2" id="KW-0472">Membrane</keyword>
<gene>
    <name evidence="4" type="ORF">PFMALIP_00912</name>
</gene>
<accession>A0A024WUR0</accession>
<dbReference type="AlphaFoldDB" id="A0A024WUR0"/>
<name>A0A024WUR0_PLAFA</name>
<feature type="transmembrane region" description="Helical" evidence="2">
    <location>
        <begin position="300"/>
        <end position="322"/>
    </location>
</feature>
<evidence type="ECO:0000256" key="1">
    <source>
        <dbReference type="SAM" id="Coils"/>
    </source>
</evidence>
<feature type="signal peptide" evidence="3">
    <location>
        <begin position="1"/>
        <end position="26"/>
    </location>
</feature>
<keyword evidence="1" id="KW-0175">Coiled coil</keyword>
<dbReference type="InterPro" id="IPR006373">
    <property type="entry name" value="VSA_Rifin"/>
</dbReference>
<dbReference type="Proteomes" id="UP000030699">
    <property type="component" value="Unassembled WGS sequence"/>
</dbReference>
<proteinExistence type="predicted"/>
<evidence type="ECO:0000313" key="4">
    <source>
        <dbReference type="EMBL" id="ETW50964.1"/>
    </source>
</evidence>
<evidence type="ECO:0008006" key="6">
    <source>
        <dbReference type="Google" id="ProtNLM"/>
    </source>
</evidence>
<sequence>MKLHFPKILLFFFPLNILLTSYHVYSKNKPSITPHHTPITTSRVLSESDPYMLNYDNDDDMKSVKENFERQTSQRFEEYEERVKDKRQKCKEQRDKDIQKIIVKDKMEKNLAEKVEKGCLKCGCGLGSVAAGIGIIGGIAISELKKAAMATAIASAKEAGAAEGAAKGAAAFKSAVIEGLTQEFGVSILGVQRLESFIDVENYMKVSVISKKVYSHYSTTCIPSGSVPLPSVSDPICTLVSKKLPHASQGSTYNSIEVAVKPIVSQAETVAAAAEQQATKDAIKASTLAVDSKYAICQNAIIASVVAIIIIALVMIIIYLVLRYRRKKKMNKKQQYTKLLNQ</sequence>
<evidence type="ECO:0000256" key="2">
    <source>
        <dbReference type="SAM" id="Phobius"/>
    </source>
</evidence>
<feature type="chain" id="PRO_5001541101" description="Surface antigen" evidence="3">
    <location>
        <begin position="27"/>
        <end position="342"/>
    </location>
</feature>
<dbReference type="NCBIfam" id="TIGR01477">
    <property type="entry name" value="RIFIN"/>
    <property type="match status" value="1"/>
</dbReference>
<dbReference type="Pfam" id="PF02009">
    <property type="entry name" value="RIFIN"/>
    <property type="match status" value="1"/>
</dbReference>
<feature type="coiled-coil region" evidence="1">
    <location>
        <begin position="69"/>
        <end position="96"/>
    </location>
</feature>
<keyword evidence="2" id="KW-1133">Transmembrane helix</keyword>